<feature type="compositionally biased region" description="Basic and acidic residues" evidence="1">
    <location>
        <begin position="153"/>
        <end position="176"/>
    </location>
</feature>
<accession>A0ABQ2DYR2</accession>
<comment type="caution">
    <text evidence="4">The sequence shown here is derived from an EMBL/GenBank/DDBJ whole genome shotgun (WGS) entry which is preliminary data.</text>
</comment>
<evidence type="ECO:0000256" key="3">
    <source>
        <dbReference type="SAM" id="SignalP"/>
    </source>
</evidence>
<dbReference type="EMBL" id="BMMV01000002">
    <property type="protein sequence ID" value="GGJ77963.1"/>
    <property type="molecule type" value="Genomic_DNA"/>
</dbReference>
<feature type="signal peptide" evidence="3">
    <location>
        <begin position="1"/>
        <end position="28"/>
    </location>
</feature>
<feature type="compositionally biased region" description="Low complexity" evidence="1">
    <location>
        <begin position="131"/>
        <end position="143"/>
    </location>
</feature>
<name>A0ABQ2DYR2_9ACTN</name>
<keyword evidence="3" id="KW-0732">Signal</keyword>
<evidence type="ECO:0000313" key="5">
    <source>
        <dbReference type="Proteomes" id="UP000660265"/>
    </source>
</evidence>
<keyword evidence="5" id="KW-1185">Reference proteome</keyword>
<reference evidence="5" key="1">
    <citation type="journal article" date="2019" name="Int. J. Syst. Evol. Microbiol.">
        <title>The Global Catalogue of Microorganisms (GCM) 10K type strain sequencing project: providing services to taxonomists for standard genome sequencing and annotation.</title>
        <authorList>
            <consortium name="The Broad Institute Genomics Platform"/>
            <consortium name="The Broad Institute Genome Sequencing Center for Infectious Disease"/>
            <person name="Wu L."/>
            <person name="Ma J."/>
        </authorList>
    </citation>
    <scope>NUCLEOTIDE SEQUENCE [LARGE SCALE GENOMIC DNA]</scope>
    <source>
        <strain evidence="5">CGMCC 4.7275</strain>
    </source>
</reference>
<proteinExistence type="predicted"/>
<keyword evidence="2" id="KW-0812">Transmembrane</keyword>
<protein>
    <recommendedName>
        <fullName evidence="6">Lipoprotein</fullName>
    </recommendedName>
</protein>
<evidence type="ECO:0000256" key="2">
    <source>
        <dbReference type="SAM" id="Phobius"/>
    </source>
</evidence>
<organism evidence="4 5">
    <name type="scientific">Streptomyces camponoticapitis</name>
    <dbReference type="NCBI Taxonomy" id="1616125"/>
    <lineage>
        <taxon>Bacteria</taxon>
        <taxon>Bacillati</taxon>
        <taxon>Actinomycetota</taxon>
        <taxon>Actinomycetes</taxon>
        <taxon>Kitasatosporales</taxon>
        <taxon>Streptomycetaceae</taxon>
        <taxon>Streptomyces</taxon>
    </lineage>
</organism>
<keyword evidence="2" id="KW-0472">Membrane</keyword>
<evidence type="ECO:0008006" key="6">
    <source>
        <dbReference type="Google" id="ProtNLM"/>
    </source>
</evidence>
<sequence>MRKTGPRASAAIAGAAALVLGTGSAAFAGDEAEFDFSVSPEAVAPGGEVTIRSSGCQASTVTVSSGVFETVTLTEGEEKSATVFDDVKAEAEYEITFDCGGVIRSVPLMIKSATTGTTNKPNKPDKPGKPSKPSHSAAPLDPLDPLEPLEPLEPLRPEPRETRPHKPHEPQADGAHKGVKAGIGGSTDGGPNTAGLAVGAAVIAVAIGGAVRLVRSRPVNGS</sequence>
<feature type="region of interest" description="Disordered" evidence="1">
    <location>
        <begin position="113"/>
        <end position="190"/>
    </location>
</feature>
<evidence type="ECO:0000313" key="4">
    <source>
        <dbReference type="EMBL" id="GGJ77963.1"/>
    </source>
</evidence>
<dbReference type="Proteomes" id="UP000660265">
    <property type="component" value="Unassembled WGS sequence"/>
</dbReference>
<evidence type="ECO:0000256" key="1">
    <source>
        <dbReference type="SAM" id="MobiDB-lite"/>
    </source>
</evidence>
<gene>
    <name evidence="4" type="ORF">GCM10011583_06730</name>
</gene>
<feature type="chain" id="PRO_5046377033" description="Lipoprotein" evidence="3">
    <location>
        <begin position="29"/>
        <end position="222"/>
    </location>
</feature>
<keyword evidence="2" id="KW-1133">Transmembrane helix</keyword>
<feature type="transmembrane region" description="Helical" evidence="2">
    <location>
        <begin position="194"/>
        <end position="214"/>
    </location>
</feature>
<dbReference type="RefSeq" id="WP_189105756.1">
    <property type="nucleotide sequence ID" value="NZ_BMMV01000002.1"/>
</dbReference>